<accession>A0AAV9XAE1</accession>
<evidence type="ECO:0000256" key="1">
    <source>
        <dbReference type="SAM" id="MobiDB-lite"/>
    </source>
</evidence>
<organism evidence="2 3">
    <name type="scientific">Orbilia ellipsospora</name>
    <dbReference type="NCBI Taxonomy" id="2528407"/>
    <lineage>
        <taxon>Eukaryota</taxon>
        <taxon>Fungi</taxon>
        <taxon>Dikarya</taxon>
        <taxon>Ascomycota</taxon>
        <taxon>Pezizomycotina</taxon>
        <taxon>Orbiliomycetes</taxon>
        <taxon>Orbiliales</taxon>
        <taxon>Orbiliaceae</taxon>
        <taxon>Orbilia</taxon>
    </lineage>
</organism>
<name>A0AAV9XAE1_9PEZI</name>
<protein>
    <submittedName>
        <fullName evidence="2">Uncharacterized protein</fullName>
    </submittedName>
</protein>
<dbReference type="EMBL" id="JAVHJO010000007">
    <property type="protein sequence ID" value="KAK6538601.1"/>
    <property type="molecule type" value="Genomic_DNA"/>
</dbReference>
<dbReference type="Proteomes" id="UP001365542">
    <property type="component" value="Unassembled WGS sequence"/>
</dbReference>
<gene>
    <name evidence="2" type="ORF">TWF694_010179</name>
</gene>
<dbReference type="AlphaFoldDB" id="A0AAV9XAE1"/>
<proteinExistence type="predicted"/>
<feature type="region of interest" description="Disordered" evidence="1">
    <location>
        <begin position="223"/>
        <end position="251"/>
    </location>
</feature>
<evidence type="ECO:0000313" key="3">
    <source>
        <dbReference type="Proteomes" id="UP001365542"/>
    </source>
</evidence>
<comment type="caution">
    <text evidence="2">The sequence shown here is derived from an EMBL/GenBank/DDBJ whole genome shotgun (WGS) entry which is preliminary data.</text>
</comment>
<keyword evidence="3" id="KW-1185">Reference proteome</keyword>
<reference evidence="2 3" key="1">
    <citation type="submission" date="2019-10" db="EMBL/GenBank/DDBJ databases">
        <authorList>
            <person name="Palmer J.M."/>
        </authorList>
    </citation>
    <scope>NUCLEOTIDE SEQUENCE [LARGE SCALE GENOMIC DNA]</scope>
    <source>
        <strain evidence="2 3">TWF694</strain>
    </source>
</reference>
<evidence type="ECO:0000313" key="2">
    <source>
        <dbReference type="EMBL" id="KAK6538601.1"/>
    </source>
</evidence>
<sequence length="251" mass="28984">MATELAAKLRETAARIQAMDLATPEGLAQTPFSTQKQGVYATETLLGFARIVRYIPQDAPIVNQFANKPLAFSRDFWNPDDDNPTIYTYKSPPLLFPTIDKLARYIQTSVALQSPESVIIWLFAGYRDTYTVELDLRFYEEVYEGFMAVRWGLMHVLEVFTGTWLTISARYNLADGLDTNFYEEMIRMQGYLEHRLTDVNAIIAALIQCHPPVTVFRGYRERRPKRKEKQKYTVEEIKEEDTPPSTAEFNE</sequence>